<comment type="caution">
    <text evidence="4">The sequence shown here is derived from an EMBL/GenBank/DDBJ whole genome shotgun (WGS) entry which is preliminary data.</text>
</comment>
<feature type="region of interest" description="Disordered" evidence="1">
    <location>
        <begin position="352"/>
        <end position="392"/>
    </location>
</feature>
<evidence type="ECO:0000259" key="3">
    <source>
        <dbReference type="PROSITE" id="PS50994"/>
    </source>
</evidence>
<evidence type="ECO:0000313" key="5">
    <source>
        <dbReference type="Proteomes" id="UP001189429"/>
    </source>
</evidence>
<evidence type="ECO:0000256" key="2">
    <source>
        <dbReference type="SAM" id="SignalP"/>
    </source>
</evidence>
<dbReference type="Gene3D" id="3.30.420.10">
    <property type="entry name" value="Ribonuclease H-like superfamily/Ribonuclease H"/>
    <property type="match status" value="1"/>
</dbReference>
<keyword evidence="2" id="KW-0732">Signal</keyword>
<name>A0ABN9YD47_9DINO</name>
<dbReference type="PROSITE" id="PS50994">
    <property type="entry name" value="INTEGRASE"/>
    <property type="match status" value="1"/>
</dbReference>
<dbReference type="SUPFAM" id="SSF53098">
    <property type="entry name" value="Ribonuclease H-like"/>
    <property type="match status" value="1"/>
</dbReference>
<evidence type="ECO:0000313" key="4">
    <source>
        <dbReference type="EMBL" id="CAK0910712.1"/>
    </source>
</evidence>
<feature type="domain" description="Integrase catalytic" evidence="3">
    <location>
        <begin position="1304"/>
        <end position="1473"/>
    </location>
</feature>
<reference evidence="4" key="1">
    <citation type="submission" date="2023-10" db="EMBL/GenBank/DDBJ databases">
        <authorList>
            <person name="Chen Y."/>
            <person name="Shah S."/>
            <person name="Dougan E. K."/>
            <person name="Thang M."/>
            <person name="Chan C."/>
        </authorList>
    </citation>
    <scope>NUCLEOTIDE SEQUENCE [LARGE SCALE GENOMIC DNA]</scope>
</reference>
<feature type="region of interest" description="Disordered" evidence="1">
    <location>
        <begin position="28"/>
        <end position="64"/>
    </location>
</feature>
<feature type="compositionally biased region" description="Low complexity" evidence="1">
    <location>
        <begin position="1842"/>
        <end position="1852"/>
    </location>
</feature>
<feature type="chain" id="PRO_5046138410" description="Integrase catalytic domain-containing protein" evidence="2">
    <location>
        <begin position="20"/>
        <end position="2480"/>
    </location>
</feature>
<dbReference type="InterPro" id="IPR012337">
    <property type="entry name" value="RNaseH-like_sf"/>
</dbReference>
<feature type="region of interest" description="Disordered" evidence="1">
    <location>
        <begin position="1820"/>
        <end position="1852"/>
    </location>
</feature>
<keyword evidence="5" id="KW-1185">Reference proteome</keyword>
<dbReference type="Proteomes" id="UP001189429">
    <property type="component" value="Unassembled WGS sequence"/>
</dbReference>
<organism evidence="4 5">
    <name type="scientific">Prorocentrum cordatum</name>
    <dbReference type="NCBI Taxonomy" id="2364126"/>
    <lineage>
        <taxon>Eukaryota</taxon>
        <taxon>Sar</taxon>
        <taxon>Alveolata</taxon>
        <taxon>Dinophyceae</taxon>
        <taxon>Prorocentrales</taxon>
        <taxon>Prorocentraceae</taxon>
        <taxon>Prorocentrum</taxon>
    </lineage>
</organism>
<proteinExistence type="predicted"/>
<dbReference type="InterPro" id="IPR001584">
    <property type="entry name" value="Integrase_cat-core"/>
</dbReference>
<gene>
    <name evidence="4" type="ORF">PCOR1329_LOCUS84819</name>
</gene>
<dbReference type="EMBL" id="CAUYUJ010022449">
    <property type="protein sequence ID" value="CAK0910712.1"/>
    <property type="molecule type" value="Genomic_DNA"/>
</dbReference>
<accession>A0ABN9YD47</accession>
<evidence type="ECO:0000256" key="1">
    <source>
        <dbReference type="SAM" id="MobiDB-lite"/>
    </source>
</evidence>
<sequence length="2480" mass="278379">MKFIMVIGLMATAISRLLALAEPQGCRPMSPQRGHRIGESRLPAPAWGPHAHDQQPQGLPAAELAQQSTSKVPPFWAPYLEQRGYPFRLWVQDVMLWFDGLGNQIEDGVQMLIAGLRRRFGPLDVQTSISTIVELITFRRQERESVDDAVTRFEALRARAGQFDDQFVLPTPVLALLFLVRPQSLAEGYRGKGHHGQHWFTGDGAGGVATWSDTAAYMYGQSAGGGSSAGSAGHGNSSQHYVVQDEEGYDCCATCASYLYEDEPGDEDSMTGDDDIDTSEFTPEELQEYYGDAEGWDYDTLLRECMFAKRRFRHFVHRGSRRARFPRSNWSLRMSSGKGGSFGRGRGHGKGYHFGGSVVNPRSLAGGKGKRKKGGKHYMAGSPSATNPRGRDGRVMRCHECDSETRLVASCLQRKGKGKGKHFAAWSAPSATTGPPTPGSQAVGPVLAAYSPSPAQPRTGSMTGVLHYLTDDIQTPGVRIGDLHEDDDREALDWETLNMLDDITGHDMLAEMQASAEDRADGKTSLEWFPWWRVDQLESTNEETYLVRTRMKNKSGEALLVDPGSPGNLAGDEWGHRMLRSGDRQVATYEAPVLPNSSVPALLGRKYLRDQRTLLGCFNNRLYRIGPAGDFEECGADEDHGIGYVNCVRYYRLDSSYFANSDGVQHSKQEEHYRNVIQQRNRREQFWRAARQGRPATLIAGHRLCVVEADEGSVVWDMPDILELIDDGRWHMGSRTVALEEADEEQSRRELRRPGRVSFADDVADAGCKVGALAASFPTEQRARDKARKAADRDRKVKKRPQEVEQVFDGCGSDFTKLYVANECELDEVCYGTELREDQCVDEQPYVMMSEFFGMTGSEAYLSQKDEQHSFFHSTNGMVKYMNHYYGHLQHDDVAELCGGASVTTRLLVRRGYRGGPNFDLICNCDLMTHDSQQQFWAYLHDSKPLVLLISTISMALARLAAAAACAQMDAGRHFVSGQPLGSDFYKLDDWKYIANNYAVVWCQVDQCMAGKMGRRTGLPIKKSSEFWASNEGLIGGLRKFRCDGQHEHALLAHGGRSACPEQDKWRLGNPKDHAEWAIGICRELATSISRMIEHVRSQGHHLVVFECYPTTAVQADGAAAARSQTHDTPEYLDNAEQTEFYRGQSDRETCGHGDRQPRKSRLRIKHQAQLELTRPTPSQNRHYLHPFRQYGELEERGPMIHFHQLWQHGKLGELDWMVHDLDRDWQQLWTEQSQPSRQVAPQGLLTPSVKHRARRNLQQLQLNDPKVSMRGLRLELVTSPAGAPASALALVKEICDTCRVCRMWTRPGPKSITVSRLATGFNEMVQWDILYIGDQMVAHMIDEATRWTVLNILDRKTAITIIAGVTNGWIRPHGPMKLLIADIEGGLHGEEACQWLDRWGIKMKAKEEGSHAQLVERHHDLARKIIHRVRSQLEQEGIAMPLEMVIAECALIKNLLITVAGFSPYQAVHGRLPPLLAEFEPVSDCQIDDQSAGIPGISRHHHRLREVAMQAMVEMTAKDRLRRALRSKTRAPHETLQLAGGDQVGFHRPPSTKEESGWRGPAALLQVGPPVLVRWQGRVFQVRPQDLRRSLVYFVMLTNNIFFEAGSRDPVATIMSYADQLDSKVVRVGWLFDAGWKRTADSQKLSELVLAVLHVAASGFYLVGCVGARVGNGVSVLEGMVGCDHSFLWWWRRGRPELSWYHEASGSARLKLAQIFGKDHWRDVSFVQLILTDDESARALGEVVKRRLVPGGAAAGRVPFRLRRAGLGCFNALCRRAWPRSMLVARTLDQASAGPPSAPELAAGRGALAWQPLAISHTRDDMNSQSDLNPDHFKTHLSSGEPAAAAEPSASLHEPVLPLKEDHDANGDDESDSDATQEYEFASWQYMKEQAALPAVDIECAQTDFFFSAPDADRVVEAIEEGPMNSRPDCVEIGMGAPLMYWVCPEAEHVRRPGTGEMYVLRIYSTGQREIVVEREMNVLTLEQARAHEIEVRQAMKDELQRWAGLQAFQRFPKDQANNVIDSRWVLKWKEIDGKKQVRARLTVRGFKDMQSSELFAFAGTTARWGQRPVNQVTAQRRWRLFSADISQGLLRGLTFEQVAAMDGEVKRKVQFTMPPGSIPVLRQLEGYEDFNPVTEVLLLLRCGFGVKDAPRLWQVRLKKVLEKTGGKALISDPQLYVYHNEKGELQMIMSSHVDDLKGGGEDYLREKVLSVIEAEFGKLKRQYDNFECIGIMHEQNLTTEAIWTHQQHHVQQLRPQQEYQYVMENEDGQVNTESHAAYMSLLGGVAWMTQTMAPIAVYVSYLQRQAKKPTVGDIRKINRLLKWIMTHVKQLGVRFVALSPDRVRLAVVSDSAFHAMEFEGLVNEGVCSANQMRMRQENGNLMMNMIAAIDAKAVFDAVSADVIKITTDKQMFVPTLAVREQLDRLQLAQLCWIDAVDMLADALTKGEIDRGPLVKLGFQNEWRLSGLQPVAFAVRSVL</sequence>
<feature type="signal peptide" evidence="2">
    <location>
        <begin position="1"/>
        <end position="19"/>
    </location>
</feature>
<protein>
    <recommendedName>
        <fullName evidence="3">Integrase catalytic domain-containing protein</fullName>
    </recommendedName>
</protein>
<dbReference type="InterPro" id="IPR036397">
    <property type="entry name" value="RNaseH_sf"/>
</dbReference>